<protein>
    <submittedName>
        <fullName evidence="2">Uncharacterized protein</fullName>
    </submittedName>
</protein>
<sequence>MREDRIGKQQVAPENSSEDSRTSPQSGPRNVALASDQICVPLPSCPPGRVRGHQRADPSRLSEQEIHERLPHGRLHGQAPQASDCGAQEARLEGRAIKTADQLDFNNNFVCFDSTSDEVCLNRRPICGLRVLCKARDRLATCSPLSDLYTGRTRPLASSKR</sequence>
<feature type="region of interest" description="Disordered" evidence="1">
    <location>
        <begin position="1"/>
        <end position="83"/>
    </location>
</feature>
<dbReference type="Proteomes" id="UP000594638">
    <property type="component" value="Unassembled WGS sequence"/>
</dbReference>
<organism evidence="2 3">
    <name type="scientific">Olea europaea subsp. europaea</name>
    <dbReference type="NCBI Taxonomy" id="158383"/>
    <lineage>
        <taxon>Eukaryota</taxon>
        <taxon>Viridiplantae</taxon>
        <taxon>Streptophyta</taxon>
        <taxon>Embryophyta</taxon>
        <taxon>Tracheophyta</taxon>
        <taxon>Spermatophyta</taxon>
        <taxon>Magnoliopsida</taxon>
        <taxon>eudicotyledons</taxon>
        <taxon>Gunneridae</taxon>
        <taxon>Pentapetalae</taxon>
        <taxon>asterids</taxon>
        <taxon>lamiids</taxon>
        <taxon>Lamiales</taxon>
        <taxon>Oleaceae</taxon>
        <taxon>Oleeae</taxon>
        <taxon>Olea</taxon>
    </lineage>
</organism>
<dbReference type="AlphaFoldDB" id="A0A8S0TNV9"/>
<proteinExistence type="predicted"/>
<evidence type="ECO:0000313" key="3">
    <source>
        <dbReference type="Proteomes" id="UP000594638"/>
    </source>
</evidence>
<name>A0A8S0TNV9_OLEEU</name>
<keyword evidence="3" id="KW-1185">Reference proteome</keyword>
<evidence type="ECO:0000256" key="1">
    <source>
        <dbReference type="SAM" id="MobiDB-lite"/>
    </source>
</evidence>
<accession>A0A8S0TNV9</accession>
<dbReference type="Gramene" id="OE9A032857T1">
    <property type="protein sequence ID" value="OE9A032857C1"/>
    <property type="gene ID" value="OE9A032857"/>
</dbReference>
<feature type="compositionally biased region" description="Basic and acidic residues" evidence="1">
    <location>
        <begin position="54"/>
        <end position="71"/>
    </location>
</feature>
<gene>
    <name evidence="2" type="ORF">OLEA9_A032857</name>
</gene>
<evidence type="ECO:0000313" key="2">
    <source>
        <dbReference type="EMBL" id="CAA3006482.1"/>
    </source>
</evidence>
<reference evidence="2 3" key="1">
    <citation type="submission" date="2019-12" db="EMBL/GenBank/DDBJ databases">
        <authorList>
            <person name="Alioto T."/>
            <person name="Alioto T."/>
            <person name="Gomez Garrido J."/>
        </authorList>
    </citation>
    <scope>NUCLEOTIDE SEQUENCE [LARGE SCALE GENOMIC DNA]</scope>
</reference>
<dbReference type="EMBL" id="CACTIH010007260">
    <property type="protein sequence ID" value="CAA3006482.1"/>
    <property type="molecule type" value="Genomic_DNA"/>
</dbReference>
<comment type="caution">
    <text evidence="2">The sequence shown here is derived from an EMBL/GenBank/DDBJ whole genome shotgun (WGS) entry which is preliminary data.</text>
</comment>